<gene>
    <name evidence="2" type="ORF">BKA15_002134</name>
</gene>
<dbReference type="Pfam" id="PF00480">
    <property type="entry name" value="ROK"/>
    <property type="match status" value="1"/>
</dbReference>
<comment type="similarity">
    <text evidence="1">Belongs to the ROK (NagC/XylR) family.</text>
</comment>
<dbReference type="SUPFAM" id="SSF46785">
    <property type="entry name" value="Winged helix' DNA-binding domain"/>
    <property type="match status" value="1"/>
</dbReference>
<accession>A0A7Y9I5R7</accession>
<sequence>MSTRSASDIRNESRFAVLRQLLTSGMATRQQLAVATTLSTATVANVVAELQDAGLVHVVGKGASVGRPSSKLAINNEPLRLIGVDVAETYATAALYSLSLEHLHEHTEPLDDTDNQPATVVAGVAAAVRGVLAAAEISPDRVGGIGISVPGQVMPGTGVSVFAPNWDWHQVNLRDQLEAKLDLDVGVHLDNPLKAVTVAALWLGNGPATDTMVVVNLGTGVGVGIAIAGRLVRGTCNNAGEWGHTTLVQDGRPCRCGRRGCVEAYVGVPGMQLTLAELAPDHSAVALHQDEFIAAVAGGLDAADPIMAELLDRTCASLAYGLGDVVNLLNPDRIMLCGWMFGALRTWIMPRLTDLVAAQALEASLDVVSLQPLEIGRNPVTAGMAIFALEDVLARRGLPSRVV</sequence>
<organism evidence="2 3">
    <name type="scientific">Microlunatus parietis</name>
    <dbReference type="NCBI Taxonomy" id="682979"/>
    <lineage>
        <taxon>Bacteria</taxon>
        <taxon>Bacillati</taxon>
        <taxon>Actinomycetota</taxon>
        <taxon>Actinomycetes</taxon>
        <taxon>Propionibacteriales</taxon>
        <taxon>Propionibacteriaceae</taxon>
        <taxon>Microlunatus</taxon>
    </lineage>
</organism>
<dbReference type="Proteomes" id="UP000569914">
    <property type="component" value="Unassembled WGS sequence"/>
</dbReference>
<dbReference type="InterPro" id="IPR036390">
    <property type="entry name" value="WH_DNA-bd_sf"/>
</dbReference>
<dbReference type="InterPro" id="IPR036388">
    <property type="entry name" value="WH-like_DNA-bd_sf"/>
</dbReference>
<dbReference type="InterPro" id="IPR049874">
    <property type="entry name" value="ROK_cs"/>
</dbReference>
<dbReference type="AlphaFoldDB" id="A0A7Y9I5R7"/>
<evidence type="ECO:0000256" key="1">
    <source>
        <dbReference type="ARBA" id="ARBA00006479"/>
    </source>
</evidence>
<dbReference type="PANTHER" id="PTHR18964:SF149">
    <property type="entry name" value="BIFUNCTIONAL UDP-N-ACETYLGLUCOSAMINE 2-EPIMERASE_N-ACETYLMANNOSAMINE KINASE"/>
    <property type="match status" value="1"/>
</dbReference>
<proteinExistence type="inferred from homology"/>
<dbReference type="InterPro" id="IPR000600">
    <property type="entry name" value="ROK"/>
</dbReference>
<dbReference type="PROSITE" id="PS01125">
    <property type="entry name" value="ROK"/>
    <property type="match status" value="1"/>
</dbReference>
<dbReference type="InterPro" id="IPR043129">
    <property type="entry name" value="ATPase_NBD"/>
</dbReference>
<keyword evidence="2" id="KW-0418">Kinase</keyword>
<protein>
    <submittedName>
        <fullName evidence="2">Putative NBD/HSP70 family sugar kinase</fullName>
    </submittedName>
</protein>
<evidence type="ECO:0000313" key="3">
    <source>
        <dbReference type="Proteomes" id="UP000569914"/>
    </source>
</evidence>
<comment type="caution">
    <text evidence="2">The sequence shown here is derived from an EMBL/GenBank/DDBJ whole genome shotgun (WGS) entry which is preliminary data.</text>
</comment>
<dbReference type="SUPFAM" id="SSF53067">
    <property type="entry name" value="Actin-like ATPase domain"/>
    <property type="match status" value="1"/>
</dbReference>
<dbReference type="Gene3D" id="1.10.10.10">
    <property type="entry name" value="Winged helix-like DNA-binding domain superfamily/Winged helix DNA-binding domain"/>
    <property type="match status" value="1"/>
</dbReference>
<keyword evidence="2" id="KW-0808">Transferase</keyword>
<dbReference type="PANTHER" id="PTHR18964">
    <property type="entry name" value="ROK (REPRESSOR, ORF, KINASE) FAMILY"/>
    <property type="match status" value="1"/>
</dbReference>
<dbReference type="RefSeq" id="WP_179750538.1">
    <property type="nucleotide sequence ID" value="NZ_JACCBU010000001.1"/>
</dbReference>
<name>A0A7Y9I5R7_9ACTN</name>
<evidence type="ECO:0000313" key="2">
    <source>
        <dbReference type="EMBL" id="NYE70805.1"/>
    </source>
</evidence>
<reference evidence="2 3" key="1">
    <citation type="submission" date="2020-07" db="EMBL/GenBank/DDBJ databases">
        <title>Sequencing the genomes of 1000 actinobacteria strains.</title>
        <authorList>
            <person name="Klenk H.-P."/>
        </authorList>
    </citation>
    <scope>NUCLEOTIDE SEQUENCE [LARGE SCALE GENOMIC DNA]</scope>
    <source>
        <strain evidence="2 3">DSM 22083</strain>
    </source>
</reference>
<dbReference type="EMBL" id="JACCBU010000001">
    <property type="protein sequence ID" value="NYE70805.1"/>
    <property type="molecule type" value="Genomic_DNA"/>
</dbReference>
<keyword evidence="3" id="KW-1185">Reference proteome</keyword>
<dbReference type="Gene3D" id="3.30.420.40">
    <property type="match status" value="2"/>
</dbReference>
<dbReference type="GO" id="GO:0016301">
    <property type="term" value="F:kinase activity"/>
    <property type="evidence" value="ECO:0007669"/>
    <property type="project" value="UniProtKB-KW"/>
</dbReference>